<dbReference type="PANTHER" id="PTHR41386:SF1">
    <property type="entry name" value="MEMBRANE PROTEIN"/>
    <property type="match status" value="1"/>
</dbReference>
<dbReference type="Proteomes" id="UP000741360">
    <property type="component" value="Unassembled WGS sequence"/>
</dbReference>
<feature type="transmembrane region" description="Helical" evidence="1">
    <location>
        <begin position="113"/>
        <end position="136"/>
    </location>
</feature>
<evidence type="ECO:0000313" key="2">
    <source>
        <dbReference type="EMBL" id="MBI3014300.1"/>
    </source>
</evidence>
<dbReference type="InterPro" id="IPR010406">
    <property type="entry name" value="DUF1003"/>
</dbReference>
<accession>A0A932GNW9</accession>
<evidence type="ECO:0000256" key="1">
    <source>
        <dbReference type="SAM" id="Phobius"/>
    </source>
</evidence>
<feature type="transmembrane region" description="Helical" evidence="1">
    <location>
        <begin position="148"/>
        <end position="171"/>
    </location>
</feature>
<reference evidence="2" key="1">
    <citation type="submission" date="2020-07" db="EMBL/GenBank/DDBJ databases">
        <title>Huge and variable diversity of episymbiotic CPR bacteria and DPANN archaea in groundwater ecosystems.</title>
        <authorList>
            <person name="He C.Y."/>
            <person name="Keren R."/>
            <person name="Whittaker M."/>
            <person name="Farag I.F."/>
            <person name="Doudna J."/>
            <person name="Cate J.H.D."/>
            <person name="Banfield J.F."/>
        </authorList>
    </citation>
    <scope>NUCLEOTIDE SEQUENCE</scope>
    <source>
        <strain evidence="2">NC_groundwater_717_Ag_S-0.2um_59_8</strain>
    </source>
</reference>
<keyword evidence="1" id="KW-1133">Transmembrane helix</keyword>
<keyword evidence="1" id="KW-0812">Transmembrane</keyword>
<dbReference type="EMBL" id="JACPSX010000079">
    <property type="protein sequence ID" value="MBI3014300.1"/>
    <property type="molecule type" value="Genomic_DNA"/>
</dbReference>
<organism evidence="2 3">
    <name type="scientific">Tectimicrobiota bacterium</name>
    <dbReference type="NCBI Taxonomy" id="2528274"/>
    <lineage>
        <taxon>Bacteria</taxon>
        <taxon>Pseudomonadati</taxon>
        <taxon>Nitrospinota/Tectimicrobiota group</taxon>
        <taxon>Candidatus Tectimicrobiota</taxon>
    </lineage>
</organism>
<evidence type="ECO:0000313" key="3">
    <source>
        <dbReference type="Proteomes" id="UP000741360"/>
    </source>
</evidence>
<sequence length="240" mass="27516">MKEKKPIPITCQICGRTVSRSELMPAEAVRNSIAELIRKRHSNWSRTGYICLTDLNRFRAEYIEDLLEAEKGEFSSLEAEVVDSLKQHEFLSSNINVEFEKALTLGERLADKIASFGGSWTFILTFGAVLVVWIGINSVMLLRKPFDPFPFILLNLVLSCLAAIQAPIIMMSQNRLESRDRLRSENDYQINLKAELEIRQLHEKLDHLLSHQWQRLIEIQQVQIDLMEEVAKRSGSGTES</sequence>
<protein>
    <submittedName>
        <fullName evidence="2">DUF1003 domain-containing protein</fullName>
    </submittedName>
</protein>
<keyword evidence="1" id="KW-0472">Membrane</keyword>
<dbReference type="PANTHER" id="PTHR41386">
    <property type="entry name" value="INTEGRAL MEMBRANE PROTEIN-RELATED"/>
    <property type="match status" value="1"/>
</dbReference>
<dbReference type="AlphaFoldDB" id="A0A932GNW9"/>
<name>A0A932GNW9_UNCTE</name>
<gene>
    <name evidence="2" type="ORF">HYY65_04355</name>
</gene>
<comment type="caution">
    <text evidence="2">The sequence shown here is derived from an EMBL/GenBank/DDBJ whole genome shotgun (WGS) entry which is preliminary data.</text>
</comment>
<dbReference type="Pfam" id="PF06210">
    <property type="entry name" value="DUF1003"/>
    <property type="match status" value="1"/>
</dbReference>
<proteinExistence type="predicted"/>